<dbReference type="RefSeq" id="WP_077412822.1">
    <property type="nucleotide sequence ID" value="NZ_JBHRTS010000001.1"/>
</dbReference>
<dbReference type="SUPFAM" id="SSF50615">
    <property type="entry name" value="N-terminal domain of alpha and beta subunits of F1 ATP synthase"/>
    <property type="match status" value="1"/>
</dbReference>
<dbReference type="SUPFAM" id="SSF52540">
    <property type="entry name" value="P-loop containing nucleoside triphosphate hydrolases"/>
    <property type="match status" value="1"/>
</dbReference>
<dbReference type="Pfam" id="PF00006">
    <property type="entry name" value="ATP-synt_ab"/>
    <property type="match status" value="1"/>
</dbReference>
<proteinExistence type="inferred from homology"/>
<dbReference type="Gene3D" id="2.40.30.20">
    <property type="match status" value="1"/>
</dbReference>
<evidence type="ECO:0000256" key="7">
    <source>
        <dbReference type="ARBA" id="ARBA00022840"/>
    </source>
</evidence>
<dbReference type="CDD" id="cd01132">
    <property type="entry name" value="F1-ATPase_alpha_CD"/>
    <property type="match status" value="1"/>
</dbReference>
<evidence type="ECO:0000256" key="1">
    <source>
        <dbReference type="ARBA" id="ARBA00003784"/>
    </source>
</evidence>
<evidence type="ECO:0000256" key="5">
    <source>
        <dbReference type="ARBA" id="ARBA00022741"/>
    </source>
</evidence>
<evidence type="ECO:0000256" key="12">
    <source>
        <dbReference type="ARBA" id="ARBA00023310"/>
    </source>
</evidence>
<evidence type="ECO:0000256" key="10">
    <source>
        <dbReference type="ARBA" id="ARBA00023136"/>
    </source>
</evidence>
<comment type="function">
    <text evidence="1 15">Produces ATP from ADP in the presence of a proton gradient across the membrane. The alpha chain is a regulatory subunit.</text>
</comment>
<gene>
    <name evidence="15 19" type="primary">atpA</name>
    <name evidence="19" type="ORF">ACFODZ_00175</name>
</gene>
<feature type="domain" description="ATPase F1/V1/A1 complex alpha/beta subunit nucleotide-binding" evidence="16">
    <location>
        <begin position="151"/>
        <end position="377"/>
    </location>
</feature>
<dbReference type="Pfam" id="PF02874">
    <property type="entry name" value="ATP-synt_ab_N"/>
    <property type="match status" value="1"/>
</dbReference>
<evidence type="ECO:0000256" key="13">
    <source>
        <dbReference type="ARBA" id="ARBA00024342"/>
    </source>
</evidence>
<dbReference type="EC" id="7.1.2.2" evidence="15"/>
<keyword evidence="8 15" id="KW-1278">Translocase</keyword>
<dbReference type="Gene3D" id="1.20.150.20">
    <property type="entry name" value="ATP synthase alpha/beta chain, C-terminal domain"/>
    <property type="match status" value="1"/>
</dbReference>
<dbReference type="Gene3D" id="3.40.50.300">
    <property type="entry name" value="P-loop containing nucleotide triphosphate hydrolases"/>
    <property type="match status" value="1"/>
</dbReference>
<dbReference type="PANTHER" id="PTHR48082:SF2">
    <property type="entry name" value="ATP SYNTHASE SUBUNIT ALPHA, MITOCHONDRIAL"/>
    <property type="match status" value="1"/>
</dbReference>
<keyword evidence="3 15" id="KW-0813">Transport</keyword>
<evidence type="ECO:0000256" key="2">
    <source>
        <dbReference type="ARBA" id="ARBA00004370"/>
    </source>
</evidence>
<comment type="caution">
    <text evidence="19">The sequence shown here is derived from an EMBL/GenBank/DDBJ whole genome shotgun (WGS) entry which is preliminary data.</text>
</comment>
<dbReference type="InterPro" id="IPR038376">
    <property type="entry name" value="ATP_synth_asu_C_sf"/>
</dbReference>
<reference evidence="20" key="1">
    <citation type="journal article" date="2019" name="Int. J. Syst. Evol. Microbiol.">
        <title>The Global Catalogue of Microorganisms (GCM) 10K type strain sequencing project: providing services to taxonomists for standard genome sequencing and annotation.</title>
        <authorList>
            <consortium name="The Broad Institute Genomics Platform"/>
            <consortium name="The Broad Institute Genome Sequencing Center for Infectious Disease"/>
            <person name="Wu L."/>
            <person name="Ma J."/>
        </authorList>
    </citation>
    <scope>NUCLEOTIDE SEQUENCE [LARGE SCALE GENOMIC DNA]</scope>
    <source>
        <strain evidence="20">KCTC 42953</strain>
    </source>
</reference>
<dbReference type="InterPro" id="IPR023366">
    <property type="entry name" value="ATP_synth_asu-like_sf"/>
</dbReference>
<keyword evidence="9 15" id="KW-0406">Ion transport</keyword>
<dbReference type="EMBL" id="JBHRTS010000001">
    <property type="protein sequence ID" value="MFC3192641.1"/>
    <property type="molecule type" value="Genomic_DNA"/>
</dbReference>
<dbReference type="PANTHER" id="PTHR48082">
    <property type="entry name" value="ATP SYNTHASE SUBUNIT ALPHA, MITOCHONDRIAL"/>
    <property type="match status" value="1"/>
</dbReference>
<evidence type="ECO:0000256" key="9">
    <source>
        <dbReference type="ARBA" id="ARBA00023065"/>
    </source>
</evidence>
<dbReference type="CDD" id="cd18113">
    <property type="entry name" value="ATP-synt_F1_alpha_C"/>
    <property type="match status" value="1"/>
</dbReference>
<organism evidence="19 20">
    <name type="scientific">Marinicella sediminis</name>
    <dbReference type="NCBI Taxonomy" id="1792834"/>
    <lineage>
        <taxon>Bacteria</taxon>
        <taxon>Pseudomonadati</taxon>
        <taxon>Pseudomonadota</taxon>
        <taxon>Gammaproteobacteria</taxon>
        <taxon>Lysobacterales</taxon>
        <taxon>Marinicellaceae</taxon>
        <taxon>Marinicella</taxon>
    </lineage>
</organism>
<evidence type="ECO:0000256" key="15">
    <source>
        <dbReference type="HAMAP-Rule" id="MF_01346"/>
    </source>
</evidence>
<keyword evidence="7 15" id="KW-0067">ATP-binding</keyword>
<dbReference type="HAMAP" id="MF_01346">
    <property type="entry name" value="ATP_synth_alpha_bact"/>
    <property type="match status" value="1"/>
</dbReference>
<dbReference type="InterPro" id="IPR005294">
    <property type="entry name" value="ATP_synth_F1_asu"/>
</dbReference>
<keyword evidence="10 15" id="KW-0472">Membrane</keyword>
<evidence type="ECO:0000256" key="3">
    <source>
        <dbReference type="ARBA" id="ARBA00022448"/>
    </source>
</evidence>
<dbReference type="InterPro" id="IPR033732">
    <property type="entry name" value="ATP_synth_F1_a_nt-bd_dom"/>
</dbReference>
<evidence type="ECO:0000256" key="8">
    <source>
        <dbReference type="ARBA" id="ARBA00022967"/>
    </source>
</evidence>
<evidence type="ECO:0000256" key="14">
    <source>
        <dbReference type="ARBA" id="ARBA00026013"/>
    </source>
</evidence>
<evidence type="ECO:0000313" key="20">
    <source>
        <dbReference type="Proteomes" id="UP001595533"/>
    </source>
</evidence>
<evidence type="ECO:0000256" key="6">
    <source>
        <dbReference type="ARBA" id="ARBA00022781"/>
    </source>
</evidence>
<dbReference type="InterPro" id="IPR027417">
    <property type="entry name" value="P-loop_NTPase"/>
</dbReference>
<comment type="subunit">
    <text evidence="14">F-type ATPases have 2 components, CF(1) - the catalytic core - and CF(0) - the membrane proton channel. CF(1) has five subunits: alpha(3), beta(3), gamma(1), delta(1), epsilon(1). CF(0) has four main subunits: a(1), b(1), b'(1) and c(9-12).</text>
</comment>
<keyword evidence="4 15" id="KW-1003">Cell membrane</keyword>
<evidence type="ECO:0000256" key="11">
    <source>
        <dbReference type="ARBA" id="ARBA00023196"/>
    </source>
</evidence>
<dbReference type="SUPFAM" id="SSF47917">
    <property type="entry name" value="C-terminal domain of alpha and beta subunits of F1 ATP synthase"/>
    <property type="match status" value="1"/>
</dbReference>
<dbReference type="NCBIfam" id="TIGR00962">
    <property type="entry name" value="atpA"/>
    <property type="match status" value="1"/>
</dbReference>
<evidence type="ECO:0000256" key="4">
    <source>
        <dbReference type="ARBA" id="ARBA00022475"/>
    </source>
</evidence>
<feature type="binding site" evidence="15">
    <location>
        <begin position="171"/>
        <end position="178"/>
    </location>
    <ligand>
        <name>ATP</name>
        <dbReference type="ChEBI" id="CHEBI:30616"/>
    </ligand>
</feature>
<dbReference type="CDD" id="cd18116">
    <property type="entry name" value="ATP-synt_F1_alpha_N"/>
    <property type="match status" value="1"/>
</dbReference>
<evidence type="ECO:0000259" key="18">
    <source>
        <dbReference type="Pfam" id="PF02874"/>
    </source>
</evidence>
<dbReference type="Pfam" id="PF00306">
    <property type="entry name" value="ATP-synt_ab_C"/>
    <property type="match status" value="1"/>
</dbReference>
<dbReference type="PIRSF" id="PIRSF039088">
    <property type="entry name" value="F_ATPase_subunit_alpha"/>
    <property type="match status" value="1"/>
</dbReference>
<sequence>MQTTLNPSEISELIKDRIKDFKVQSEARTEGTVVSTSDGIVRIHGLADAMQGEMIELPGDTYALALNLERDSVGAVILGDYGHISEGDKAKCTGRILEVPVGPELIGRVVDSLGNPIDGNGPIEAKLTSPIEKIAPGVIDRKSVDQPVQTGLKSIDAMVPIGRGQRELIIGDRQTGKTAVAIDAIINQKGTGVICIYVAIGQKRSSVAAMVRKLEEHGAMDHTIIVAATASDSAAMQYIAPYSGCAMGEYYRDRGEDGLIIYDDLTKQAWAYRQVSLLLKRPPGREAYPGDVFYLHSRLLERAARVNADYVERFTNGEVKGKTGSLTALPIIETQAGDVSAFVPTNVISITDGQIFLGTDLFNSGIRPAIDAGLSVSRVGGAAQTKAVKKLGGGVRLALAQYRELAAFAQFASDLDDATRAQLERGQRVTELMKQKQYSPMSVAEMAVSLFAIDRGYMDDVEMNQIGAFEDSLIDHMNNTKADFMKSLNESGDFNEEIEAELKAGVEDFKKTGSW</sequence>
<dbReference type="InterPro" id="IPR036121">
    <property type="entry name" value="ATPase_F1/V1/A1_a/bsu_N_sf"/>
</dbReference>
<keyword evidence="12 15" id="KW-0066">ATP synthesis</keyword>
<evidence type="ECO:0000313" key="19">
    <source>
        <dbReference type="EMBL" id="MFC3192641.1"/>
    </source>
</evidence>
<dbReference type="InterPro" id="IPR000194">
    <property type="entry name" value="ATPase_F1/V1/A1_a/bsu_nucl-bd"/>
</dbReference>
<dbReference type="InterPro" id="IPR020003">
    <property type="entry name" value="ATPase_a/bsu_AS"/>
</dbReference>
<dbReference type="Proteomes" id="UP001595533">
    <property type="component" value="Unassembled WGS sequence"/>
</dbReference>
<accession>A0ABV7J7J9</accession>
<comment type="catalytic activity">
    <reaction evidence="15">
        <text>ATP + H2O + 4 H(+)(in) = ADP + phosphate + 5 H(+)(out)</text>
        <dbReference type="Rhea" id="RHEA:57720"/>
        <dbReference type="ChEBI" id="CHEBI:15377"/>
        <dbReference type="ChEBI" id="CHEBI:15378"/>
        <dbReference type="ChEBI" id="CHEBI:30616"/>
        <dbReference type="ChEBI" id="CHEBI:43474"/>
        <dbReference type="ChEBI" id="CHEBI:456216"/>
        <dbReference type="EC" id="7.1.2.2"/>
    </reaction>
</comment>
<feature type="domain" description="ATPase F1/V1/A1 complex alpha/beta subunit N-terminal" evidence="18">
    <location>
        <begin position="31"/>
        <end position="94"/>
    </location>
</feature>
<protein>
    <recommendedName>
        <fullName evidence="15">ATP synthase subunit alpha</fullName>
        <ecNumber evidence="15">7.1.2.2</ecNumber>
    </recommendedName>
    <alternativeName>
        <fullName evidence="15">ATP synthase F1 sector subunit alpha</fullName>
    </alternativeName>
    <alternativeName>
        <fullName evidence="15">F-ATPase subunit alpha</fullName>
    </alternativeName>
</protein>
<name>A0ABV7J7J9_9GAMM</name>
<keyword evidence="11 15" id="KW-0139">CF(1)</keyword>
<feature type="domain" description="ATP synthase alpha subunit C-terminal" evidence="17">
    <location>
        <begin position="384"/>
        <end position="509"/>
    </location>
</feature>
<keyword evidence="5 15" id="KW-0547">Nucleotide-binding</keyword>
<dbReference type="InterPro" id="IPR000793">
    <property type="entry name" value="ATP_synth_asu_C"/>
</dbReference>
<feature type="site" description="Required for activity" evidence="15">
    <location>
        <position position="375"/>
    </location>
</feature>
<keyword evidence="20" id="KW-1185">Reference proteome</keyword>
<dbReference type="PROSITE" id="PS00152">
    <property type="entry name" value="ATPASE_ALPHA_BETA"/>
    <property type="match status" value="1"/>
</dbReference>
<evidence type="ECO:0000259" key="17">
    <source>
        <dbReference type="Pfam" id="PF00306"/>
    </source>
</evidence>
<keyword evidence="6 15" id="KW-0375">Hydrogen ion transport</keyword>
<dbReference type="NCBIfam" id="NF009884">
    <property type="entry name" value="PRK13343.1"/>
    <property type="match status" value="1"/>
</dbReference>
<comment type="subcellular location">
    <subcellularLocation>
        <location evidence="15">Cell membrane</location>
        <topology evidence="15">Peripheral membrane protein</topology>
    </subcellularLocation>
    <subcellularLocation>
        <location evidence="2">Membrane</location>
    </subcellularLocation>
</comment>
<dbReference type="InterPro" id="IPR004100">
    <property type="entry name" value="ATPase_F1/V1/A1_a/bsu_N"/>
</dbReference>
<comment type="similarity">
    <text evidence="13">Belongs to the ATPase alpha/beta chains family. T3SS ATPase subfamily.</text>
</comment>
<evidence type="ECO:0000259" key="16">
    <source>
        <dbReference type="Pfam" id="PF00006"/>
    </source>
</evidence>